<dbReference type="Gene3D" id="2.20.110.10">
    <property type="entry name" value="Histone H3 K4-specific methyltransferase SET7/9 N-terminal domain"/>
    <property type="match status" value="2"/>
</dbReference>
<name>A0ABR6WS69_9FIRM</name>
<dbReference type="EMBL" id="WJBC01000002">
    <property type="protein sequence ID" value="MBC3803203.1"/>
    <property type="molecule type" value="Genomic_DNA"/>
</dbReference>
<comment type="caution">
    <text evidence="2">The sequence shown here is derived from an EMBL/GenBank/DDBJ whole genome shotgun (WGS) entry which is preliminary data.</text>
</comment>
<dbReference type="SUPFAM" id="SSF82185">
    <property type="entry name" value="Histone H3 K4-specific methyltransferase SET7/9 N-terminal domain"/>
    <property type="match status" value="2"/>
</dbReference>
<dbReference type="InterPro" id="IPR003409">
    <property type="entry name" value="MORN"/>
</dbReference>
<dbReference type="InterPro" id="IPR011652">
    <property type="entry name" value="MORN_2"/>
</dbReference>
<dbReference type="Proteomes" id="UP000603234">
    <property type="component" value="Unassembled WGS sequence"/>
</dbReference>
<accession>A0ABR6WS69</accession>
<evidence type="ECO:0000256" key="1">
    <source>
        <dbReference type="ARBA" id="ARBA00022737"/>
    </source>
</evidence>
<organism evidence="2 3">
    <name type="scientific">Acetobacterium fimetarium</name>
    <dbReference type="NCBI Taxonomy" id="52691"/>
    <lineage>
        <taxon>Bacteria</taxon>
        <taxon>Bacillati</taxon>
        <taxon>Bacillota</taxon>
        <taxon>Clostridia</taxon>
        <taxon>Eubacteriales</taxon>
        <taxon>Eubacteriaceae</taxon>
        <taxon>Acetobacterium</taxon>
    </lineage>
</organism>
<proteinExistence type="predicted"/>
<gene>
    <name evidence="2" type="ORF">GH808_01925</name>
</gene>
<dbReference type="Pfam" id="PF07661">
    <property type="entry name" value="MORN_2"/>
    <property type="match status" value="2"/>
</dbReference>
<keyword evidence="1" id="KW-0677">Repeat</keyword>
<evidence type="ECO:0000313" key="2">
    <source>
        <dbReference type="EMBL" id="MBC3803203.1"/>
    </source>
</evidence>
<dbReference type="SMART" id="SM00698">
    <property type="entry name" value="MORN"/>
    <property type="match status" value="3"/>
</dbReference>
<evidence type="ECO:0000313" key="3">
    <source>
        <dbReference type="Proteomes" id="UP000603234"/>
    </source>
</evidence>
<dbReference type="Pfam" id="PF02493">
    <property type="entry name" value="MORN"/>
    <property type="match status" value="1"/>
</dbReference>
<evidence type="ECO:0008006" key="4">
    <source>
        <dbReference type="Google" id="ProtNLM"/>
    </source>
</evidence>
<keyword evidence="3" id="KW-1185">Reference proteome</keyword>
<protein>
    <recommendedName>
        <fullName evidence="4">MORN repeat protein</fullName>
    </recommendedName>
</protein>
<sequence length="214" mass="23792">MNAGTVILLLIVITAFAVWGIYNAQQKGKFFSSGTEAKSTIKVFCKNGFMIGYYIEGDLFKGKKYINSKLAADGIFFNGVQVGQGREYHENGKLKYIGHFLNGYAAGSGKLFNEDGRLKYEGNFENGYASGIGKLYDNNGHLKCEGNFARLSIKTESQKDPSAPSGKCREYYENGKVKYAGDFYNGLWHGDGKYYDKSGRLLHRGRFLSGKPVK</sequence>
<reference evidence="2 3" key="1">
    <citation type="journal article" date="2020" name="mSystems">
        <title>Defining Genomic and Predicted Metabolic Features of the Acetobacterium Genus.</title>
        <authorList>
            <person name="Ross D.E."/>
            <person name="Marshall C.W."/>
            <person name="Gulliver D."/>
            <person name="May H.D."/>
            <person name="Norman R.S."/>
        </authorList>
    </citation>
    <scope>NUCLEOTIDE SEQUENCE [LARGE SCALE GENOMIC DNA]</scope>
    <source>
        <strain evidence="2 3">DSM 8238</strain>
    </source>
</reference>
<dbReference type="RefSeq" id="WP_186841122.1">
    <property type="nucleotide sequence ID" value="NZ_WJBC01000002.1"/>
</dbReference>